<name>A0A0R1RNH0_9LACO</name>
<dbReference type="RefSeq" id="WP_025082358.1">
    <property type="nucleotide sequence ID" value="NZ_AZEX01000070.1"/>
</dbReference>
<dbReference type="Pfam" id="PF11151">
    <property type="entry name" value="DUF2929"/>
    <property type="match status" value="1"/>
</dbReference>
<organism evidence="2 3">
    <name type="scientific">Latilactobacillus fuchuensis DSM 14340 = JCM 11249</name>
    <dbReference type="NCBI Taxonomy" id="1423747"/>
    <lineage>
        <taxon>Bacteria</taxon>
        <taxon>Bacillati</taxon>
        <taxon>Bacillota</taxon>
        <taxon>Bacilli</taxon>
        <taxon>Lactobacillales</taxon>
        <taxon>Lactobacillaceae</taxon>
        <taxon>Latilactobacillus</taxon>
    </lineage>
</organism>
<evidence type="ECO:0000256" key="1">
    <source>
        <dbReference type="SAM" id="Phobius"/>
    </source>
</evidence>
<accession>A0A0R1RNH0</accession>
<dbReference type="OrthoDB" id="2139526at2"/>
<evidence type="ECO:0000313" key="3">
    <source>
        <dbReference type="Proteomes" id="UP000051264"/>
    </source>
</evidence>
<comment type="caution">
    <text evidence="2">The sequence shown here is derived from an EMBL/GenBank/DDBJ whole genome shotgun (WGS) entry which is preliminary data.</text>
</comment>
<evidence type="ECO:0008006" key="4">
    <source>
        <dbReference type="Google" id="ProtNLM"/>
    </source>
</evidence>
<keyword evidence="1" id="KW-1133">Transmembrane helix</keyword>
<proteinExistence type="predicted"/>
<dbReference type="EMBL" id="AZEX01000070">
    <property type="protein sequence ID" value="KRL58428.1"/>
    <property type="molecule type" value="Genomic_DNA"/>
</dbReference>
<reference evidence="2 3" key="1">
    <citation type="journal article" date="2015" name="Genome Announc.">
        <title>Expanding the biotechnology potential of lactobacilli through comparative genomics of 213 strains and associated genera.</title>
        <authorList>
            <person name="Sun Z."/>
            <person name="Harris H.M."/>
            <person name="McCann A."/>
            <person name="Guo C."/>
            <person name="Argimon S."/>
            <person name="Zhang W."/>
            <person name="Yang X."/>
            <person name="Jeffery I.B."/>
            <person name="Cooney J.C."/>
            <person name="Kagawa T.F."/>
            <person name="Liu W."/>
            <person name="Song Y."/>
            <person name="Salvetti E."/>
            <person name="Wrobel A."/>
            <person name="Rasinkangas P."/>
            <person name="Parkhill J."/>
            <person name="Rea M.C."/>
            <person name="O'Sullivan O."/>
            <person name="Ritari J."/>
            <person name="Douillard F.P."/>
            <person name="Paul Ross R."/>
            <person name="Yang R."/>
            <person name="Briner A.E."/>
            <person name="Felis G.E."/>
            <person name="de Vos W.M."/>
            <person name="Barrangou R."/>
            <person name="Klaenhammer T.R."/>
            <person name="Caufield P.W."/>
            <person name="Cui Y."/>
            <person name="Zhang H."/>
            <person name="O'Toole P.W."/>
        </authorList>
    </citation>
    <scope>NUCLEOTIDE SEQUENCE [LARGE SCALE GENOMIC DNA]</scope>
    <source>
        <strain evidence="2 3">DSM 14340</strain>
    </source>
</reference>
<dbReference type="InterPro" id="IPR021324">
    <property type="entry name" value="DUF2929"/>
</dbReference>
<dbReference type="Proteomes" id="UP000051264">
    <property type="component" value="Unassembled WGS sequence"/>
</dbReference>
<feature type="transmembrane region" description="Helical" evidence="1">
    <location>
        <begin position="31"/>
        <end position="52"/>
    </location>
</feature>
<evidence type="ECO:0000313" key="2">
    <source>
        <dbReference type="EMBL" id="KRL58428.1"/>
    </source>
</evidence>
<sequence length="57" mass="6384">MKYVMNLIWTLIFGFVLGFIGSKLDKTDFSVQTTLIVSVLFGLILNLLPLVLPKKIA</sequence>
<keyword evidence="1" id="KW-0812">Transmembrane</keyword>
<gene>
    <name evidence="2" type="ORF">FC69_GL000298</name>
</gene>
<keyword evidence="1" id="KW-0472">Membrane</keyword>
<dbReference type="PATRIC" id="fig|1423747.3.peg.305"/>
<dbReference type="AlphaFoldDB" id="A0A0R1RNH0"/>
<protein>
    <recommendedName>
        <fullName evidence="4">DUF2929 family protein</fullName>
    </recommendedName>
</protein>